<comment type="caution">
    <text evidence="3">The sequence shown here is derived from an EMBL/GenBank/DDBJ whole genome shotgun (WGS) entry which is preliminary data.</text>
</comment>
<feature type="domain" description="Methyltransferase" evidence="2">
    <location>
        <begin position="47"/>
        <end position="138"/>
    </location>
</feature>
<evidence type="ECO:0000313" key="3">
    <source>
        <dbReference type="EMBL" id="NYJ77512.1"/>
    </source>
</evidence>
<dbReference type="EMBL" id="JACCFY010000001">
    <property type="protein sequence ID" value="NYJ77512.1"/>
    <property type="molecule type" value="Genomic_DNA"/>
</dbReference>
<dbReference type="AlphaFoldDB" id="A0A7Z0KBD6"/>
<sequence length="260" mass="28775">MGEAVAVEGPWTENPDMVRVYDVENSGMWDHEFYAALIEEKGARRISDIGCGTGVLGVELARRGLQVTGVDPAAAMIEAARTRPDGETVTWIQGTAERLRTAAADFAVMEGHVAQYFLPRGEWDEVLRQAHRNLVPGGWLAFETRNPQGLELDTWDAEHTRETQPHPDGGEFTSWVELAAVDETSADAEADGPLITHRGHTVLPDGRHLVVHETLRYRSLPTLIETLAEAGFAVAEIWGDWDREELHPDSPEIIILAQKL</sequence>
<dbReference type="Proteomes" id="UP000535437">
    <property type="component" value="Unassembled WGS sequence"/>
</dbReference>
<dbReference type="Pfam" id="PF13649">
    <property type="entry name" value="Methyltransf_25"/>
    <property type="match status" value="1"/>
</dbReference>
<dbReference type="SUPFAM" id="SSF53335">
    <property type="entry name" value="S-adenosyl-L-methionine-dependent methyltransferases"/>
    <property type="match status" value="1"/>
</dbReference>
<dbReference type="PANTHER" id="PTHR43861">
    <property type="entry name" value="TRANS-ACONITATE 2-METHYLTRANSFERASE-RELATED"/>
    <property type="match status" value="1"/>
</dbReference>
<gene>
    <name evidence="3" type="ORF">HNR09_000923</name>
</gene>
<organism evidence="3 4">
    <name type="scientific">Nesterenkonia xinjiangensis</name>
    <dbReference type="NCBI Taxonomy" id="225327"/>
    <lineage>
        <taxon>Bacteria</taxon>
        <taxon>Bacillati</taxon>
        <taxon>Actinomycetota</taxon>
        <taxon>Actinomycetes</taxon>
        <taxon>Micrococcales</taxon>
        <taxon>Micrococcaceae</taxon>
        <taxon>Nesterenkonia</taxon>
    </lineage>
</organism>
<reference evidence="3 4" key="1">
    <citation type="submission" date="2020-07" db="EMBL/GenBank/DDBJ databases">
        <title>Sequencing the genomes of 1000 actinobacteria strains.</title>
        <authorList>
            <person name="Klenk H.-P."/>
        </authorList>
    </citation>
    <scope>NUCLEOTIDE SEQUENCE [LARGE SCALE GENOMIC DNA]</scope>
    <source>
        <strain evidence="3 4">DSM 15475</strain>
    </source>
</reference>
<dbReference type="RefSeq" id="WP_179540985.1">
    <property type="nucleotide sequence ID" value="NZ_BAAALL010000004.1"/>
</dbReference>
<dbReference type="InterPro" id="IPR041698">
    <property type="entry name" value="Methyltransf_25"/>
</dbReference>
<keyword evidence="1" id="KW-0808">Transferase</keyword>
<dbReference type="CDD" id="cd02440">
    <property type="entry name" value="AdoMet_MTases"/>
    <property type="match status" value="1"/>
</dbReference>
<keyword evidence="3" id="KW-0830">Ubiquinone</keyword>
<name>A0A7Z0KBD6_9MICC</name>
<dbReference type="InterPro" id="IPR029063">
    <property type="entry name" value="SAM-dependent_MTases_sf"/>
</dbReference>
<evidence type="ECO:0000313" key="4">
    <source>
        <dbReference type="Proteomes" id="UP000535437"/>
    </source>
</evidence>
<dbReference type="GO" id="GO:0008168">
    <property type="term" value="F:methyltransferase activity"/>
    <property type="evidence" value="ECO:0007669"/>
    <property type="project" value="UniProtKB-KW"/>
</dbReference>
<proteinExistence type="predicted"/>
<protein>
    <submittedName>
        <fullName evidence="3">Ubiquinone/menaquinone biosynthesis C-methylase UbiE</fullName>
    </submittedName>
</protein>
<evidence type="ECO:0000259" key="2">
    <source>
        <dbReference type="Pfam" id="PF13649"/>
    </source>
</evidence>
<dbReference type="GO" id="GO:0032259">
    <property type="term" value="P:methylation"/>
    <property type="evidence" value="ECO:0007669"/>
    <property type="project" value="UniProtKB-KW"/>
</dbReference>
<keyword evidence="3" id="KW-0489">Methyltransferase</keyword>
<accession>A0A7Z0KBD6</accession>
<dbReference type="Gene3D" id="3.40.50.150">
    <property type="entry name" value="Vaccinia Virus protein VP39"/>
    <property type="match status" value="1"/>
</dbReference>
<evidence type="ECO:0000256" key="1">
    <source>
        <dbReference type="ARBA" id="ARBA00022679"/>
    </source>
</evidence>
<keyword evidence="4" id="KW-1185">Reference proteome</keyword>